<dbReference type="SUPFAM" id="SSF51735">
    <property type="entry name" value="NAD(P)-binding Rossmann-fold domains"/>
    <property type="match status" value="1"/>
</dbReference>
<dbReference type="InterPro" id="IPR036291">
    <property type="entry name" value="NAD(P)-bd_dom_sf"/>
</dbReference>
<gene>
    <name evidence="3" type="ORF">ACFO0N_07075</name>
</gene>
<evidence type="ECO:0000259" key="2">
    <source>
        <dbReference type="Pfam" id="PF01370"/>
    </source>
</evidence>
<dbReference type="EMBL" id="JBHSDS010000003">
    <property type="protein sequence ID" value="MFC4357710.1"/>
    <property type="molecule type" value="Genomic_DNA"/>
</dbReference>
<proteinExistence type="inferred from homology"/>
<dbReference type="Gene3D" id="3.40.50.720">
    <property type="entry name" value="NAD(P)-binding Rossmann-like Domain"/>
    <property type="match status" value="1"/>
</dbReference>
<dbReference type="PANTHER" id="PTHR43000">
    <property type="entry name" value="DTDP-D-GLUCOSE 4,6-DEHYDRATASE-RELATED"/>
    <property type="match status" value="1"/>
</dbReference>
<reference evidence="3 4" key="1">
    <citation type="journal article" date="2019" name="Int. J. Syst. Evol. Microbiol.">
        <title>The Global Catalogue of Microorganisms (GCM) 10K type strain sequencing project: providing services to taxonomists for standard genome sequencing and annotation.</title>
        <authorList>
            <consortium name="The Broad Institute Genomics Platform"/>
            <consortium name="The Broad Institute Genome Sequencing Center for Infectious Disease"/>
            <person name="Wu L."/>
            <person name="Ma J."/>
        </authorList>
    </citation>
    <scope>NUCLEOTIDE SEQUENCE [LARGE SCALE GENOMIC DNA]</scope>
    <source>
        <strain evidence="3 4">CGMCC 1.12553</strain>
    </source>
</reference>
<evidence type="ECO:0000313" key="3">
    <source>
        <dbReference type="EMBL" id="MFC4357710.1"/>
    </source>
</evidence>
<evidence type="ECO:0000313" key="4">
    <source>
        <dbReference type="Proteomes" id="UP001595921"/>
    </source>
</evidence>
<feature type="domain" description="NAD-dependent epimerase/dehydratase" evidence="2">
    <location>
        <begin position="11"/>
        <end position="240"/>
    </location>
</feature>
<accession>A0ABD5P9Z0</accession>
<dbReference type="AlphaFoldDB" id="A0ABD5P9Z0"/>
<keyword evidence="4" id="KW-1185">Reference proteome</keyword>
<evidence type="ECO:0000256" key="1">
    <source>
        <dbReference type="ARBA" id="ARBA00007637"/>
    </source>
</evidence>
<dbReference type="RefSeq" id="WP_267621982.1">
    <property type="nucleotide sequence ID" value="NZ_JAODIW010000006.1"/>
</dbReference>
<protein>
    <submittedName>
        <fullName evidence="3">NAD-dependent epimerase/dehydratase family protein</fullName>
    </submittedName>
</protein>
<dbReference type="Gene3D" id="3.90.25.10">
    <property type="entry name" value="UDP-galactose 4-epimerase, domain 1"/>
    <property type="match status" value="1"/>
</dbReference>
<dbReference type="InterPro" id="IPR001509">
    <property type="entry name" value="Epimerase_deHydtase"/>
</dbReference>
<comment type="caution">
    <text evidence="3">The sequence shown here is derived from an EMBL/GenBank/DDBJ whole genome shotgun (WGS) entry which is preliminary data.</text>
</comment>
<comment type="similarity">
    <text evidence="1">Belongs to the NAD(P)-dependent epimerase/dehydratase family.</text>
</comment>
<name>A0ABD5P9Z0_9EURY</name>
<organism evidence="3 4">
    <name type="scientific">Halobium salinum</name>
    <dbReference type="NCBI Taxonomy" id="1364940"/>
    <lineage>
        <taxon>Archaea</taxon>
        <taxon>Methanobacteriati</taxon>
        <taxon>Methanobacteriota</taxon>
        <taxon>Stenosarchaea group</taxon>
        <taxon>Halobacteria</taxon>
        <taxon>Halobacteriales</taxon>
        <taxon>Haloferacaceae</taxon>
        <taxon>Halobium</taxon>
    </lineage>
</organism>
<dbReference type="Proteomes" id="UP001595921">
    <property type="component" value="Unassembled WGS sequence"/>
</dbReference>
<sequence length="309" mass="33038">MNSIGPVGKRVLVTGGAGFIGSHLVDALVPDNDVVVLDSLASGDRANVHDDAELVEGDLRDEDALDRATEDVDVIYHQGAVVAVSDTVEDPTRSNAVNVDATLSLLERARDEDARIVLASSAAIYGDPESVPVHEDDPKTPSSPYGVQKLTLDHYAQVYHDLYGLETVPLRYFNVYGPRQGGSDYAAVISVFLQQAREGGPITIEGDGEQTRDFVFVEDVVRANLLAATTDAVGEPFNVATGEQTTILDIADAIVGATGSDAEITHVDPRVGDIRHSRADVSRAKETLDFEATVELEEGISRLVESTRA</sequence>
<dbReference type="Pfam" id="PF01370">
    <property type="entry name" value="Epimerase"/>
    <property type="match status" value="1"/>
</dbReference>